<evidence type="ECO:0000313" key="8">
    <source>
        <dbReference type="EMBL" id="KAJ7701208.1"/>
    </source>
</evidence>
<dbReference type="EMBL" id="JARKIE010000018">
    <property type="protein sequence ID" value="KAJ7701208.1"/>
    <property type="molecule type" value="Genomic_DNA"/>
</dbReference>
<name>A0AAD7DXF8_MYCRO</name>
<evidence type="ECO:0000256" key="5">
    <source>
        <dbReference type="PIRSR" id="PIRSR000137-2"/>
    </source>
</evidence>
<sequence>MPNVSKLVWIALLSSSPSYFCLGKLYKSYEDLPTTEYDFIVAGGGTAGNVVANRLTENGVFSVLVVEAGGSNVGVIDSEVPFFCAIVAPNTQYDWNYTTTPQTGLNNRSVPYPRGHILGGSSSINYMVYTRGSQEDWDGYANMTGDNGWSWNGVQKYFQKNEKWSAPADNHSVVGEFNPGLHSNTGMNTVTLSGFPQPIDSRLLDTTKQLDTEFAFNLDMNSGKPLGMGYTQSTIDSQGQRSSSASSYLGPDFIDRPNLHVLINAQVTRLIRALAGVPQLPAFNTVEIYQLDDGLHTVVARKEIILSAGSIGTPHILLNSGIGDKDTLFKVNVEPLVHLPDVGQNLFDQPTLGVYWTVNSTHTLDSISRNSTLAGDLLTRWVQSHSGRFVSSVLGNLLAWTRVPTDSSLLQHDPAPGPNSPHFEILPVNGIAGAPLPPAGDFLTLVVALLSPVSRGSVTLSSSNPLAAPLINPNLLSDSFDVALMREGIKSAQRLASAPTWQNYIIAPFGDLAYATTDGKFDEYIRNQVTTIYHPLGTAAMSNLNSSVGVVNPNLLLKGATGVRVVDGSVIPRPPSANPQAAVYVIAERAADLIKADWC</sequence>
<keyword evidence="9" id="KW-1185">Reference proteome</keyword>
<dbReference type="AlphaFoldDB" id="A0AAD7DXF8"/>
<feature type="signal peptide" evidence="6">
    <location>
        <begin position="1"/>
        <end position="23"/>
    </location>
</feature>
<evidence type="ECO:0000256" key="1">
    <source>
        <dbReference type="ARBA" id="ARBA00001974"/>
    </source>
</evidence>
<dbReference type="Proteomes" id="UP001221757">
    <property type="component" value="Unassembled WGS sequence"/>
</dbReference>
<dbReference type="PIRSF" id="PIRSF000137">
    <property type="entry name" value="Alcohol_oxidase"/>
    <property type="match status" value="1"/>
</dbReference>
<accession>A0AAD7DXF8</accession>
<dbReference type="PROSITE" id="PS00624">
    <property type="entry name" value="GMC_OXRED_2"/>
    <property type="match status" value="1"/>
</dbReference>
<dbReference type="InterPro" id="IPR036188">
    <property type="entry name" value="FAD/NAD-bd_sf"/>
</dbReference>
<dbReference type="GO" id="GO:0016614">
    <property type="term" value="F:oxidoreductase activity, acting on CH-OH group of donors"/>
    <property type="evidence" value="ECO:0007669"/>
    <property type="project" value="InterPro"/>
</dbReference>
<dbReference type="Pfam" id="PF00732">
    <property type="entry name" value="GMC_oxred_N"/>
    <property type="match status" value="1"/>
</dbReference>
<dbReference type="SUPFAM" id="SSF54373">
    <property type="entry name" value="FAD-linked reductases, C-terminal domain"/>
    <property type="match status" value="1"/>
</dbReference>
<keyword evidence="6" id="KW-0732">Signal</keyword>
<dbReference type="InterPro" id="IPR000172">
    <property type="entry name" value="GMC_OxRdtase_N"/>
</dbReference>
<dbReference type="GO" id="GO:0050660">
    <property type="term" value="F:flavin adenine dinucleotide binding"/>
    <property type="evidence" value="ECO:0007669"/>
    <property type="project" value="InterPro"/>
</dbReference>
<comment type="similarity">
    <text evidence="2">Belongs to the GMC oxidoreductase family.</text>
</comment>
<evidence type="ECO:0000256" key="3">
    <source>
        <dbReference type="ARBA" id="ARBA00022630"/>
    </source>
</evidence>
<dbReference type="Gene3D" id="3.30.560.10">
    <property type="entry name" value="Glucose Oxidase, domain 3"/>
    <property type="match status" value="1"/>
</dbReference>
<dbReference type="SUPFAM" id="SSF51905">
    <property type="entry name" value="FAD/NAD(P)-binding domain"/>
    <property type="match status" value="1"/>
</dbReference>
<proteinExistence type="inferred from homology"/>
<feature type="binding site" evidence="5">
    <location>
        <begin position="125"/>
        <end position="128"/>
    </location>
    <ligand>
        <name>FAD</name>
        <dbReference type="ChEBI" id="CHEBI:57692"/>
    </ligand>
</feature>
<dbReference type="PANTHER" id="PTHR11552:SF147">
    <property type="entry name" value="CHOLINE DEHYDROGENASE, MITOCHONDRIAL"/>
    <property type="match status" value="1"/>
</dbReference>
<organism evidence="8 9">
    <name type="scientific">Mycena rosella</name>
    <name type="common">Pink bonnet</name>
    <name type="synonym">Agaricus rosellus</name>
    <dbReference type="NCBI Taxonomy" id="1033263"/>
    <lineage>
        <taxon>Eukaryota</taxon>
        <taxon>Fungi</taxon>
        <taxon>Dikarya</taxon>
        <taxon>Basidiomycota</taxon>
        <taxon>Agaricomycotina</taxon>
        <taxon>Agaricomycetes</taxon>
        <taxon>Agaricomycetidae</taxon>
        <taxon>Agaricales</taxon>
        <taxon>Marasmiineae</taxon>
        <taxon>Mycenaceae</taxon>
        <taxon>Mycena</taxon>
    </lineage>
</organism>
<comment type="cofactor">
    <cofactor evidence="1 5">
        <name>FAD</name>
        <dbReference type="ChEBI" id="CHEBI:57692"/>
    </cofactor>
</comment>
<feature type="domain" description="Glucose-methanol-choline oxidoreductase N-terminal" evidence="7">
    <location>
        <begin position="309"/>
        <end position="323"/>
    </location>
</feature>
<dbReference type="InterPro" id="IPR007867">
    <property type="entry name" value="GMC_OxRtase_C"/>
</dbReference>
<feature type="binding site" evidence="5">
    <location>
        <begin position="579"/>
        <end position="580"/>
    </location>
    <ligand>
        <name>FAD</name>
        <dbReference type="ChEBI" id="CHEBI:57692"/>
    </ligand>
</feature>
<evidence type="ECO:0000256" key="2">
    <source>
        <dbReference type="ARBA" id="ARBA00010790"/>
    </source>
</evidence>
<dbReference type="InterPro" id="IPR012132">
    <property type="entry name" value="GMC_OxRdtase"/>
</dbReference>
<dbReference type="Gene3D" id="3.50.50.60">
    <property type="entry name" value="FAD/NAD(P)-binding domain"/>
    <property type="match status" value="1"/>
</dbReference>
<feature type="chain" id="PRO_5042173234" description="Glucose-methanol-choline oxidoreductase N-terminal domain-containing protein" evidence="6">
    <location>
        <begin position="24"/>
        <end position="599"/>
    </location>
</feature>
<protein>
    <recommendedName>
        <fullName evidence="7">Glucose-methanol-choline oxidoreductase N-terminal domain-containing protein</fullName>
    </recommendedName>
</protein>
<evidence type="ECO:0000256" key="4">
    <source>
        <dbReference type="ARBA" id="ARBA00022827"/>
    </source>
</evidence>
<reference evidence="8" key="1">
    <citation type="submission" date="2023-03" db="EMBL/GenBank/DDBJ databases">
        <title>Massive genome expansion in bonnet fungi (Mycena s.s.) driven by repeated elements and novel gene families across ecological guilds.</title>
        <authorList>
            <consortium name="Lawrence Berkeley National Laboratory"/>
            <person name="Harder C.B."/>
            <person name="Miyauchi S."/>
            <person name="Viragh M."/>
            <person name="Kuo A."/>
            <person name="Thoen E."/>
            <person name="Andreopoulos B."/>
            <person name="Lu D."/>
            <person name="Skrede I."/>
            <person name="Drula E."/>
            <person name="Henrissat B."/>
            <person name="Morin E."/>
            <person name="Kohler A."/>
            <person name="Barry K."/>
            <person name="LaButti K."/>
            <person name="Morin E."/>
            <person name="Salamov A."/>
            <person name="Lipzen A."/>
            <person name="Mereny Z."/>
            <person name="Hegedus B."/>
            <person name="Baldrian P."/>
            <person name="Stursova M."/>
            <person name="Weitz H."/>
            <person name="Taylor A."/>
            <person name="Grigoriev I.V."/>
            <person name="Nagy L.G."/>
            <person name="Martin F."/>
            <person name="Kauserud H."/>
        </authorList>
    </citation>
    <scope>NUCLEOTIDE SEQUENCE</scope>
    <source>
        <strain evidence="8">CBHHK067</strain>
    </source>
</reference>
<keyword evidence="3" id="KW-0285">Flavoprotein</keyword>
<feature type="binding site" evidence="5">
    <location>
        <position position="568"/>
    </location>
    <ligand>
        <name>FAD</name>
        <dbReference type="ChEBI" id="CHEBI:57692"/>
    </ligand>
</feature>
<evidence type="ECO:0000256" key="6">
    <source>
        <dbReference type="SAM" id="SignalP"/>
    </source>
</evidence>
<dbReference type="Pfam" id="PF05199">
    <property type="entry name" value="GMC_oxred_C"/>
    <property type="match status" value="1"/>
</dbReference>
<keyword evidence="4 5" id="KW-0274">FAD</keyword>
<gene>
    <name evidence="8" type="ORF">B0H17DRAFT_1046217</name>
</gene>
<dbReference type="PANTHER" id="PTHR11552">
    <property type="entry name" value="GLUCOSE-METHANOL-CHOLINE GMC OXIDOREDUCTASE"/>
    <property type="match status" value="1"/>
</dbReference>
<comment type="caution">
    <text evidence="8">The sequence shown here is derived from an EMBL/GenBank/DDBJ whole genome shotgun (WGS) entry which is preliminary data.</text>
</comment>
<evidence type="ECO:0000313" key="9">
    <source>
        <dbReference type="Proteomes" id="UP001221757"/>
    </source>
</evidence>
<feature type="binding site" evidence="5">
    <location>
        <position position="267"/>
    </location>
    <ligand>
        <name>FAD</name>
        <dbReference type="ChEBI" id="CHEBI:57692"/>
    </ligand>
</feature>
<evidence type="ECO:0000259" key="7">
    <source>
        <dbReference type="PROSITE" id="PS00624"/>
    </source>
</evidence>